<feature type="domain" description="Hflx-type G" evidence="7">
    <location>
        <begin position="375"/>
        <end position="540"/>
    </location>
</feature>
<comment type="similarity">
    <text evidence="6">Belongs to the TRAFAC class OBG-HflX-like GTPase superfamily. HflX GTPase family.</text>
</comment>
<evidence type="ECO:0000313" key="8">
    <source>
        <dbReference type="EMBL" id="ADH85045.1"/>
    </source>
</evidence>
<dbReference type="Pfam" id="PF01926">
    <property type="entry name" value="MMR_HSR1"/>
    <property type="match status" value="1"/>
</dbReference>
<dbReference type="GO" id="GO:0005525">
    <property type="term" value="F:GTP binding"/>
    <property type="evidence" value="ECO:0007669"/>
    <property type="project" value="UniProtKB-UniRule"/>
</dbReference>
<dbReference type="PROSITE" id="PS51705">
    <property type="entry name" value="G_HFLX"/>
    <property type="match status" value="1"/>
</dbReference>
<dbReference type="InterPro" id="IPR027417">
    <property type="entry name" value="P-loop_NTPase"/>
</dbReference>
<dbReference type="PRINTS" id="PR00326">
    <property type="entry name" value="GTP1OBG"/>
</dbReference>
<keyword evidence="2" id="KW-0479">Metal-binding</keyword>
<dbReference type="HOGENOM" id="CLU_019597_7_1_7"/>
<evidence type="ECO:0000256" key="6">
    <source>
        <dbReference type="HAMAP-Rule" id="MF_00900"/>
    </source>
</evidence>
<dbReference type="FunCoup" id="D6Z6T6">
    <property type="interactions" value="421"/>
</dbReference>
<evidence type="ECO:0000256" key="3">
    <source>
        <dbReference type="ARBA" id="ARBA00022741"/>
    </source>
</evidence>
<evidence type="ECO:0000256" key="4">
    <source>
        <dbReference type="ARBA" id="ARBA00022842"/>
    </source>
</evidence>
<keyword evidence="3 6" id="KW-0547">Nucleotide-binding</keyword>
<dbReference type="GO" id="GO:0005737">
    <property type="term" value="C:cytoplasm"/>
    <property type="evidence" value="ECO:0007669"/>
    <property type="project" value="UniProtKB-SubCell"/>
</dbReference>
<comment type="subcellular location">
    <subcellularLocation>
        <location evidence="6">Cytoplasm</location>
    </subcellularLocation>
    <text evidence="6">May associate with membranes.</text>
</comment>
<dbReference type="Pfam" id="PF16360">
    <property type="entry name" value="GTP-bdg_M"/>
    <property type="match status" value="1"/>
</dbReference>
<reference evidence="9" key="1">
    <citation type="submission" date="2010-02" db="EMBL/GenBank/DDBJ databases">
        <title>Complete sequence of Desulfurivibrio alkaliphilus AHT2.</title>
        <authorList>
            <consortium name="US DOE Joint Genome Institute"/>
            <person name="Pitluck S."/>
            <person name="Chertkov O."/>
            <person name="Detter J.C."/>
            <person name="Han C."/>
            <person name="Tapia R."/>
            <person name="Larimer F."/>
            <person name="Land M."/>
            <person name="Hauser L."/>
            <person name="Kyrpides N."/>
            <person name="Mikhailova N."/>
            <person name="Sorokin D.Y."/>
            <person name="Muyzer G."/>
            <person name="Woyke T."/>
        </authorList>
    </citation>
    <scope>NUCLEOTIDE SEQUENCE [LARGE SCALE GENOMIC DNA]</scope>
    <source>
        <strain evidence="9">DSM 19089 / UNIQEM U267 / AHT2</strain>
    </source>
</reference>
<dbReference type="Gene3D" id="3.40.50.300">
    <property type="entry name" value="P-loop containing nucleotide triphosphate hydrolases"/>
    <property type="match status" value="1"/>
</dbReference>
<dbReference type="RefSeq" id="WP_013162576.1">
    <property type="nucleotide sequence ID" value="NC_014216.1"/>
</dbReference>
<proteinExistence type="inferred from homology"/>
<evidence type="ECO:0000313" key="9">
    <source>
        <dbReference type="Proteomes" id="UP000001508"/>
    </source>
</evidence>
<organism evidence="8 9">
    <name type="scientific">Desulfurivibrio alkaliphilus (strain DSM 19089 / UNIQEM U267 / AHT2)</name>
    <dbReference type="NCBI Taxonomy" id="589865"/>
    <lineage>
        <taxon>Bacteria</taxon>
        <taxon>Pseudomonadati</taxon>
        <taxon>Thermodesulfobacteriota</taxon>
        <taxon>Desulfobulbia</taxon>
        <taxon>Desulfobulbales</taxon>
        <taxon>Desulfobulbaceae</taxon>
        <taxon>Desulfurivibrio</taxon>
    </lineage>
</organism>
<evidence type="ECO:0000256" key="5">
    <source>
        <dbReference type="ARBA" id="ARBA00023134"/>
    </source>
</evidence>
<dbReference type="InterPro" id="IPR016496">
    <property type="entry name" value="GTPase_HflX"/>
</dbReference>
<sequence length="540" mass="60827">MLERLGRRRLDPDHIMTPEMARPMSELSREIGRQLGLIIDRSGQVELLLVGDHRSIMIPALPQNRVAGARLRGLRCLHTHLGGEKLTQDDFMDLLFLRLDLMSALEVDNQGRPGKLHSAHLNPRAMGERDPGAAAGAAKAEVKPWILLPPQQVSRQPDNLRELISSLEAEFSRLRPVREVDKGRDRAILVSVSSVPRAVAEESMAELKELAASAGVMVLAEVIQRRDKINPRLILGRGKLGEIMLQALQLNANLLIFDQELNPSQVRSITDHTEMRVIDRTQLILDIFARRALSREGRLQIEMAQLKYLLPRLGTRDDALSRLTGGIGGRGPGETRLEIDRRRTRDRLNTLAAKLKAVSKERYRRRERRRKKEIPVLSLVGYTNAGKSTLLNALTGSDILAEDKLFATLDPTSRRLRFPEEMEVIITDTVGFIRHLPAELLQAFKATLEELGEADVLIHVVDISNPRFTEHIKVVEELLRELELDLLPRLTVFNKVDLLPDHEWVAAEAARYDAVVVSALAPETLPPLLERARQAILKNW</sequence>
<protein>
    <recommendedName>
        <fullName evidence="6">GTPase HflX</fullName>
    </recommendedName>
    <alternativeName>
        <fullName evidence="6">GTP-binding protein HflX</fullName>
    </alternativeName>
</protein>
<dbReference type="OrthoDB" id="9812272at2"/>
<keyword evidence="4" id="KW-0460">Magnesium</keyword>
<dbReference type="FunFam" id="3.40.50.11060:FF:000001">
    <property type="entry name" value="GTPase HflX"/>
    <property type="match status" value="1"/>
</dbReference>
<dbReference type="Proteomes" id="UP000001508">
    <property type="component" value="Chromosome"/>
</dbReference>
<dbReference type="PANTHER" id="PTHR10229">
    <property type="entry name" value="GTP-BINDING PROTEIN HFLX"/>
    <property type="match status" value="1"/>
</dbReference>
<dbReference type="CDD" id="cd01878">
    <property type="entry name" value="HflX"/>
    <property type="match status" value="1"/>
</dbReference>
<keyword evidence="1 6" id="KW-0963">Cytoplasm</keyword>
<evidence type="ECO:0000259" key="7">
    <source>
        <dbReference type="PROSITE" id="PS51705"/>
    </source>
</evidence>
<comment type="subunit">
    <text evidence="6">Monomer. Associates with the 50S ribosomal subunit.</text>
</comment>
<dbReference type="NCBIfam" id="TIGR03156">
    <property type="entry name" value="GTP_HflX"/>
    <property type="match status" value="1"/>
</dbReference>
<dbReference type="GO" id="GO:0043022">
    <property type="term" value="F:ribosome binding"/>
    <property type="evidence" value="ECO:0007669"/>
    <property type="project" value="TreeGrafter"/>
</dbReference>
<dbReference type="GO" id="GO:0046872">
    <property type="term" value="F:metal ion binding"/>
    <property type="evidence" value="ECO:0007669"/>
    <property type="project" value="UniProtKB-KW"/>
</dbReference>
<dbReference type="eggNOG" id="COG2262">
    <property type="taxonomic scope" value="Bacteria"/>
</dbReference>
<dbReference type="Gene3D" id="3.40.50.11060">
    <property type="entry name" value="GTPase HflX, N-terminal domain"/>
    <property type="match status" value="1"/>
</dbReference>
<dbReference type="InterPro" id="IPR025121">
    <property type="entry name" value="GTPase_HflX_N"/>
</dbReference>
<dbReference type="InterPro" id="IPR006073">
    <property type="entry name" value="GTP-bd"/>
</dbReference>
<dbReference type="InterPro" id="IPR032305">
    <property type="entry name" value="GTP-bd_M"/>
</dbReference>
<keyword evidence="9" id="KW-1185">Reference proteome</keyword>
<dbReference type="KEGG" id="dak:DaAHT2_0339"/>
<dbReference type="InterPro" id="IPR030394">
    <property type="entry name" value="G_HFLX_dom"/>
</dbReference>
<gene>
    <name evidence="6" type="primary">hflX</name>
    <name evidence="8" type="ordered locus">DaAHT2_0339</name>
</gene>
<dbReference type="InterPro" id="IPR042108">
    <property type="entry name" value="GTPase_HflX_N_sf"/>
</dbReference>
<dbReference type="AlphaFoldDB" id="D6Z6T6"/>
<comment type="function">
    <text evidence="6">GTPase that associates with the 50S ribosomal subunit and may have a role during protein synthesis or ribosome biogenesis.</text>
</comment>
<dbReference type="SUPFAM" id="SSF52540">
    <property type="entry name" value="P-loop containing nucleoside triphosphate hydrolases"/>
    <property type="match status" value="1"/>
</dbReference>
<keyword evidence="5 6" id="KW-0342">GTP-binding</keyword>
<dbReference type="Gene3D" id="6.10.250.2860">
    <property type="match status" value="1"/>
</dbReference>
<dbReference type="PANTHER" id="PTHR10229:SF0">
    <property type="entry name" value="GTP-BINDING PROTEIN 6-RELATED"/>
    <property type="match status" value="1"/>
</dbReference>
<dbReference type="STRING" id="589865.DaAHT2_0339"/>
<evidence type="ECO:0000256" key="1">
    <source>
        <dbReference type="ARBA" id="ARBA00022490"/>
    </source>
</evidence>
<dbReference type="Pfam" id="PF13167">
    <property type="entry name" value="GTP-bdg_N"/>
    <property type="match status" value="1"/>
</dbReference>
<dbReference type="GO" id="GO:0003924">
    <property type="term" value="F:GTPase activity"/>
    <property type="evidence" value="ECO:0007669"/>
    <property type="project" value="UniProtKB-UniRule"/>
</dbReference>
<accession>D6Z6T6</accession>
<dbReference type="EMBL" id="CP001940">
    <property type="protein sequence ID" value="ADH85045.1"/>
    <property type="molecule type" value="Genomic_DNA"/>
</dbReference>
<evidence type="ECO:0000256" key="2">
    <source>
        <dbReference type="ARBA" id="ARBA00022723"/>
    </source>
</evidence>
<name>D6Z6T6_DESAT</name>
<dbReference type="InParanoid" id="D6Z6T6"/>
<dbReference type="HAMAP" id="MF_00900">
    <property type="entry name" value="GTPase_HflX"/>
    <property type="match status" value="1"/>
</dbReference>